<keyword evidence="1" id="KW-0472">Membrane</keyword>
<protein>
    <submittedName>
        <fullName evidence="2">Unannotated protein</fullName>
    </submittedName>
</protein>
<evidence type="ECO:0000256" key="1">
    <source>
        <dbReference type="SAM" id="Phobius"/>
    </source>
</evidence>
<proteinExistence type="predicted"/>
<feature type="transmembrane region" description="Helical" evidence="1">
    <location>
        <begin position="62"/>
        <end position="81"/>
    </location>
</feature>
<dbReference type="AlphaFoldDB" id="A0A6J7JHH3"/>
<keyword evidence="1" id="KW-1133">Transmembrane helix</keyword>
<sequence>MEIDSPSGDGFTVTVATLSDEPAPSAPGDLLLGLAPAVALATLVVNDVWLKGRGPGWVTGKLSDFAGLFLLPIVLVSLVEVARRIRGPRWQAASRLIATTCWVVAIGFALVKTLPLVASTYALGIGILRWPVLALSALASGQAPVGPTPIEVIVDPTDIVALVVVPFAYLSMKRRRQPLIEVP</sequence>
<gene>
    <name evidence="2" type="ORF">UFOPK3773_00967</name>
</gene>
<keyword evidence="1" id="KW-0812">Transmembrane</keyword>
<name>A0A6J7JHH3_9ZZZZ</name>
<dbReference type="EMBL" id="CAFBNF010000093">
    <property type="protein sequence ID" value="CAB4943008.1"/>
    <property type="molecule type" value="Genomic_DNA"/>
</dbReference>
<organism evidence="2">
    <name type="scientific">freshwater metagenome</name>
    <dbReference type="NCBI Taxonomy" id="449393"/>
    <lineage>
        <taxon>unclassified sequences</taxon>
        <taxon>metagenomes</taxon>
        <taxon>ecological metagenomes</taxon>
    </lineage>
</organism>
<reference evidence="2" key="1">
    <citation type="submission" date="2020-05" db="EMBL/GenBank/DDBJ databases">
        <authorList>
            <person name="Chiriac C."/>
            <person name="Salcher M."/>
            <person name="Ghai R."/>
            <person name="Kavagutti S V."/>
        </authorList>
    </citation>
    <scope>NUCLEOTIDE SEQUENCE</scope>
</reference>
<feature type="transmembrane region" description="Helical" evidence="1">
    <location>
        <begin position="152"/>
        <end position="170"/>
    </location>
</feature>
<evidence type="ECO:0000313" key="2">
    <source>
        <dbReference type="EMBL" id="CAB4943008.1"/>
    </source>
</evidence>
<accession>A0A6J7JHH3</accession>